<keyword evidence="6" id="KW-0378">Hydrolase</keyword>
<dbReference type="InterPro" id="IPR003593">
    <property type="entry name" value="AAA+_ATPase"/>
</dbReference>
<dbReference type="InterPro" id="IPR003439">
    <property type="entry name" value="ABC_transporter-like_ATP-bd"/>
</dbReference>
<feature type="domain" description="ABC transmembrane type-1" evidence="12">
    <location>
        <begin position="361"/>
        <end position="640"/>
    </location>
</feature>
<evidence type="ECO:0000256" key="10">
    <source>
        <dbReference type="SAM" id="Phobius"/>
    </source>
</evidence>
<dbReference type="Gene3D" id="1.20.1560.10">
    <property type="entry name" value="ABC transporter type 1, transmembrane domain"/>
    <property type="match status" value="1"/>
</dbReference>
<keyword evidence="14" id="KW-1185">Reference proteome</keyword>
<dbReference type="STRING" id="768710.DesyoDRAFT_1793"/>
<evidence type="ECO:0000259" key="11">
    <source>
        <dbReference type="PROSITE" id="PS50893"/>
    </source>
</evidence>
<evidence type="ECO:0000256" key="1">
    <source>
        <dbReference type="ARBA" id="ARBA00004651"/>
    </source>
</evidence>
<sequence>MAIADFFEREGTKVLLAGSKPQMLDDPGFVWFVGPEKVTVFITALSMDNQPGVKNFLFEAGPGELLFGLTPEELPQKTALMACGRLGSSLIRLEAKRLEEFQSEEISRERARLTACWLENLRKAAGGEIIGQSREPNLADNALSEVAASGDLGQSEYDHSLALRAITESWQEKRQTEAKRLQKRKDNDLWLMDSVLSRLASLNSKEEERGLDEESGDPLLDACRLVGQSMQIKIETPDLNSHDDDGREGYVSELTLDAIARASSIRIREVALNEEWYKEDSGPILGFREEDGRPVALIPVSPGAYILHDPVLHSQKKVDRETAAQIRGWGYVFYRPFNPRAIKLGDLLSFGLQSCWKRDLLVIVLMGILGGLLGTAVPLATGIVFDSIIPEGDKGALLQIALILGSAALASMLFQLTRSLATMRLEGKMDGTLQAAVWNRLLSLPVPFFKEYSAGELAMRAMGISQIRVILSGTTLNTILSGIFSVFTFVLLFYYEARLALAAAVLVALAVLIMGYLGYRKVSWERQVLEVSNHISGLMLQLIGGVIKFRVAGAEKRAFSRWAREFSLQRKLVFRRETVANVLTTFYSIFPVLSSIIIFYALTSLTEPLPAGQFVGFYSAFTTFMLSMVSLSDALIGVNLVIPLYQRAKPILETLPEDDEKKINPRVLNGSIEVSHVSFRYRTDGPLVLEDVSFEIKEGDYVALVGTSGCGKSTLFRILLGFEKPETGKVYYNGQDLAKADVRAVRRQLGVVLQNGQLMTGSILSNIIGANPRLTIDDAWEAAKMAGIEEDVREMPMGMFTMVSEGAGTISGGQKQRLMIARAIVNKPRIIFFDEATSALDNRTQAIVSQSLDKLQATRIVIAHRLSTIMNCHKILVMDQGKIVERGTYQELMDKEGVFADLARRQLVTFSR</sequence>
<proteinExistence type="predicted"/>
<evidence type="ECO:0000313" key="14">
    <source>
        <dbReference type="Proteomes" id="UP000005104"/>
    </source>
</evidence>
<dbReference type="InterPro" id="IPR011527">
    <property type="entry name" value="ABC1_TM_dom"/>
</dbReference>
<dbReference type="SUPFAM" id="SSF90123">
    <property type="entry name" value="ABC transporter transmembrane region"/>
    <property type="match status" value="1"/>
</dbReference>
<dbReference type="GO" id="GO:0034040">
    <property type="term" value="F:ATPase-coupled lipid transmembrane transporter activity"/>
    <property type="evidence" value="ECO:0007669"/>
    <property type="project" value="TreeGrafter"/>
</dbReference>
<feature type="transmembrane region" description="Helical" evidence="10">
    <location>
        <begin position="579"/>
        <end position="602"/>
    </location>
</feature>
<evidence type="ECO:0000256" key="8">
    <source>
        <dbReference type="ARBA" id="ARBA00022989"/>
    </source>
</evidence>
<feature type="transmembrane region" description="Helical" evidence="10">
    <location>
        <begin position="469"/>
        <end position="493"/>
    </location>
</feature>
<dbReference type="Gene3D" id="3.40.50.300">
    <property type="entry name" value="P-loop containing nucleotide triphosphate hydrolases"/>
    <property type="match status" value="1"/>
</dbReference>
<reference evidence="13 14" key="1">
    <citation type="submission" date="2011-11" db="EMBL/GenBank/DDBJ databases">
        <title>The Noncontiguous Finished genome of Desulfosporosinus youngiae DSM 17734.</title>
        <authorList>
            <consortium name="US DOE Joint Genome Institute (JGI-PGF)"/>
            <person name="Lucas S."/>
            <person name="Han J."/>
            <person name="Lapidus A."/>
            <person name="Cheng J.-F."/>
            <person name="Goodwin L."/>
            <person name="Pitluck S."/>
            <person name="Peters L."/>
            <person name="Ovchinnikova G."/>
            <person name="Lu M."/>
            <person name="Land M.L."/>
            <person name="Hauser L."/>
            <person name="Pester M."/>
            <person name="Spring S."/>
            <person name="Ollivier B."/>
            <person name="Rattei T."/>
            <person name="Klenk H.-P."/>
            <person name="Wagner M."/>
            <person name="Loy A."/>
            <person name="Woyke T.J."/>
        </authorList>
    </citation>
    <scope>NUCLEOTIDE SEQUENCE [LARGE SCALE GENOMIC DNA]</scope>
    <source>
        <strain evidence="13 14">DSM 17734</strain>
    </source>
</reference>
<keyword evidence="6" id="KW-0788">Thiol protease</keyword>
<feature type="transmembrane region" description="Helical" evidence="10">
    <location>
        <begin position="614"/>
        <end position="642"/>
    </location>
</feature>
<organism evidence="13 14">
    <name type="scientific">Desulfosporosinus youngiae DSM 17734</name>
    <dbReference type="NCBI Taxonomy" id="768710"/>
    <lineage>
        <taxon>Bacteria</taxon>
        <taxon>Bacillati</taxon>
        <taxon>Bacillota</taxon>
        <taxon>Clostridia</taxon>
        <taxon>Eubacteriales</taxon>
        <taxon>Desulfitobacteriaceae</taxon>
        <taxon>Desulfosporosinus</taxon>
    </lineage>
</organism>
<dbReference type="RefSeq" id="WP_007781943.1">
    <property type="nucleotide sequence ID" value="NZ_CM001441.1"/>
</dbReference>
<keyword evidence="9 10" id="KW-0472">Membrane</keyword>
<dbReference type="FunFam" id="3.40.50.300:FF:000299">
    <property type="entry name" value="ABC transporter ATP-binding protein/permease"/>
    <property type="match status" value="1"/>
</dbReference>
<dbReference type="Pfam" id="PF00005">
    <property type="entry name" value="ABC_tran"/>
    <property type="match status" value="1"/>
</dbReference>
<dbReference type="PANTHER" id="PTHR24221">
    <property type="entry name" value="ATP-BINDING CASSETTE SUB-FAMILY B"/>
    <property type="match status" value="1"/>
</dbReference>
<evidence type="ECO:0000313" key="13">
    <source>
        <dbReference type="EMBL" id="EHQ88921.1"/>
    </source>
</evidence>
<dbReference type="Pfam" id="PF00664">
    <property type="entry name" value="ABC_membrane"/>
    <property type="match status" value="1"/>
</dbReference>
<dbReference type="GO" id="GO:0016887">
    <property type="term" value="F:ATP hydrolysis activity"/>
    <property type="evidence" value="ECO:0007669"/>
    <property type="project" value="InterPro"/>
</dbReference>
<keyword evidence="3" id="KW-1003">Cell membrane</keyword>
<comment type="subcellular location">
    <subcellularLocation>
        <location evidence="1">Cell membrane</location>
        <topology evidence="1">Multi-pass membrane protein</topology>
    </subcellularLocation>
</comment>
<dbReference type="InterPro" id="IPR027417">
    <property type="entry name" value="P-loop_NTPase"/>
</dbReference>
<dbReference type="InterPro" id="IPR036640">
    <property type="entry name" value="ABC1_TM_sf"/>
</dbReference>
<feature type="transmembrane region" description="Helical" evidence="10">
    <location>
        <begin position="396"/>
        <end position="414"/>
    </location>
</feature>
<keyword evidence="8 10" id="KW-1133">Transmembrane helix</keyword>
<dbReference type="InterPro" id="IPR017871">
    <property type="entry name" value="ABC_transporter-like_CS"/>
</dbReference>
<feature type="domain" description="ABC transporter" evidence="11">
    <location>
        <begin position="672"/>
        <end position="905"/>
    </location>
</feature>
<accession>H5XTW3</accession>
<feature type="transmembrane region" description="Helical" evidence="10">
    <location>
        <begin position="360"/>
        <end position="384"/>
    </location>
</feature>
<evidence type="ECO:0000256" key="5">
    <source>
        <dbReference type="ARBA" id="ARBA00022741"/>
    </source>
</evidence>
<dbReference type="eggNOG" id="COG2274">
    <property type="taxonomic scope" value="Bacteria"/>
</dbReference>
<dbReference type="PROSITE" id="PS50929">
    <property type="entry name" value="ABC_TM1F"/>
    <property type="match status" value="1"/>
</dbReference>
<dbReference type="PROSITE" id="PS50893">
    <property type="entry name" value="ABC_TRANSPORTER_2"/>
    <property type="match status" value="1"/>
</dbReference>
<dbReference type="EMBL" id="CM001441">
    <property type="protein sequence ID" value="EHQ88921.1"/>
    <property type="molecule type" value="Genomic_DNA"/>
</dbReference>
<name>H5XTW3_9FIRM</name>
<evidence type="ECO:0000259" key="12">
    <source>
        <dbReference type="PROSITE" id="PS50929"/>
    </source>
</evidence>
<evidence type="ECO:0000256" key="4">
    <source>
        <dbReference type="ARBA" id="ARBA00022692"/>
    </source>
</evidence>
<keyword evidence="4 10" id="KW-0812">Transmembrane</keyword>
<dbReference type="PROSITE" id="PS00211">
    <property type="entry name" value="ABC_TRANSPORTER_1"/>
    <property type="match status" value="1"/>
</dbReference>
<gene>
    <name evidence="13" type="ORF">DesyoDRAFT_1793</name>
</gene>
<dbReference type="OrthoDB" id="9771903at2"/>
<dbReference type="NCBIfam" id="TIGR03797">
    <property type="entry name" value="NHLM_micro_ABC2"/>
    <property type="match status" value="1"/>
</dbReference>
<dbReference type="SMART" id="SM00382">
    <property type="entry name" value="AAA"/>
    <property type="match status" value="1"/>
</dbReference>
<dbReference type="Proteomes" id="UP000005104">
    <property type="component" value="Chromosome"/>
</dbReference>
<keyword evidence="2" id="KW-0813">Transport</keyword>
<dbReference type="GO" id="GO:0008234">
    <property type="term" value="F:cysteine-type peptidase activity"/>
    <property type="evidence" value="ECO:0007669"/>
    <property type="project" value="UniProtKB-KW"/>
</dbReference>
<evidence type="ECO:0000256" key="6">
    <source>
        <dbReference type="ARBA" id="ARBA00022807"/>
    </source>
</evidence>
<dbReference type="InterPro" id="IPR022515">
    <property type="entry name" value="NHPM_micro_ABC2"/>
</dbReference>
<dbReference type="HOGENOM" id="CLU_000604_95_5_9"/>
<dbReference type="AlphaFoldDB" id="H5XTW3"/>
<dbReference type="GO" id="GO:0005524">
    <property type="term" value="F:ATP binding"/>
    <property type="evidence" value="ECO:0007669"/>
    <property type="project" value="UniProtKB-KW"/>
</dbReference>
<evidence type="ECO:0000256" key="3">
    <source>
        <dbReference type="ARBA" id="ARBA00022475"/>
    </source>
</evidence>
<dbReference type="PANTHER" id="PTHR24221:SF654">
    <property type="entry name" value="ATP-BINDING CASSETTE SUB-FAMILY B MEMBER 6"/>
    <property type="match status" value="1"/>
</dbReference>
<keyword evidence="7 13" id="KW-0067">ATP-binding</keyword>
<evidence type="ECO:0000256" key="7">
    <source>
        <dbReference type="ARBA" id="ARBA00022840"/>
    </source>
</evidence>
<keyword evidence="5" id="KW-0547">Nucleotide-binding</keyword>
<protein>
    <submittedName>
        <fullName evidence="13">NHLM bacteriocin system ABC transporter, ATP-binding protein</fullName>
    </submittedName>
</protein>
<dbReference type="GO" id="GO:0005886">
    <property type="term" value="C:plasma membrane"/>
    <property type="evidence" value="ECO:0007669"/>
    <property type="project" value="UniProtKB-SubCell"/>
</dbReference>
<keyword evidence="6" id="KW-0645">Protease</keyword>
<dbReference type="SUPFAM" id="SSF52540">
    <property type="entry name" value="P-loop containing nucleoside triphosphate hydrolases"/>
    <property type="match status" value="1"/>
</dbReference>
<dbReference type="InterPro" id="IPR039421">
    <property type="entry name" value="Type_1_exporter"/>
</dbReference>
<evidence type="ECO:0000256" key="2">
    <source>
        <dbReference type="ARBA" id="ARBA00022448"/>
    </source>
</evidence>
<evidence type="ECO:0000256" key="9">
    <source>
        <dbReference type="ARBA" id="ARBA00023136"/>
    </source>
</evidence>
<dbReference type="GO" id="GO:0140359">
    <property type="term" value="F:ABC-type transporter activity"/>
    <property type="evidence" value="ECO:0007669"/>
    <property type="project" value="InterPro"/>
</dbReference>
<feature type="transmembrane region" description="Helical" evidence="10">
    <location>
        <begin position="499"/>
        <end position="519"/>
    </location>
</feature>